<evidence type="ECO:0000256" key="3">
    <source>
        <dbReference type="ARBA" id="ARBA00022737"/>
    </source>
</evidence>
<keyword evidence="4 7" id="KW-0863">Zinc-finger</keyword>
<reference evidence="10 11" key="1">
    <citation type="journal article" date="2018" name="IMA Fungus">
        <title>IMA Genome-F 9: Draft genome sequence of Annulohypoxylon stygium, Aspergillus mulundensis, Berkeleyomyces basicola (syn. Thielaviopsis basicola), Ceratocystis smalleyi, two Cercospora beticola strains, Coleophoma cylindrospora, Fusarium fracticaudum, Phialophora cf. hyalina, and Morchella septimelata.</title>
        <authorList>
            <person name="Wingfield B.D."/>
            <person name="Bills G.F."/>
            <person name="Dong Y."/>
            <person name="Huang W."/>
            <person name="Nel W.J."/>
            <person name="Swalarsk-Parry B.S."/>
            <person name="Vaghefi N."/>
            <person name="Wilken P.M."/>
            <person name="An Z."/>
            <person name="de Beer Z.W."/>
            <person name="De Vos L."/>
            <person name="Chen L."/>
            <person name="Duong T.A."/>
            <person name="Gao Y."/>
            <person name="Hammerbacher A."/>
            <person name="Kikkert J.R."/>
            <person name="Li Y."/>
            <person name="Li H."/>
            <person name="Li K."/>
            <person name="Li Q."/>
            <person name="Liu X."/>
            <person name="Ma X."/>
            <person name="Naidoo K."/>
            <person name="Pethybridge S.J."/>
            <person name="Sun J."/>
            <person name="Steenkamp E.T."/>
            <person name="van der Nest M.A."/>
            <person name="van Wyk S."/>
            <person name="Wingfield M.J."/>
            <person name="Xiong C."/>
            <person name="Yue Q."/>
            <person name="Zhang X."/>
        </authorList>
    </citation>
    <scope>NUCLEOTIDE SEQUENCE [LARGE SCALE GENOMIC DNA]</scope>
    <source>
        <strain evidence="10 11">BP 5553</strain>
    </source>
</reference>
<dbReference type="GO" id="GO:0000978">
    <property type="term" value="F:RNA polymerase II cis-regulatory region sequence-specific DNA binding"/>
    <property type="evidence" value="ECO:0007669"/>
    <property type="project" value="TreeGrafter"/>
</dbReference>
<sequence>MDIKQIVNTKGKGAAAAAAINGAPQDLHVLHSIHQANGMSMSDTGSERGNSPHDSEHSRYSAPRYGLNGMNGPPNTMRYPSPTAMQNPLPMMQQPYAPNPNFDNGMMSQENVRRQTAGDGAPKAFPCTTCGKGFARRSDLARHERIHTGVRPHVCEHPGCGKQFIQRSALTVHMRVHTGEKPHMCERCGKPFSDSSSLARHRRIHSGKRPYKCPYADCQKTFTRRTTLTRHQNHHTGTVEEAAAATAAALATRSTHPVRQRSEGGEYSNTGSPMSTPSPLQRHHSASPHSELPPMGHMPRHPAEYQYMNNSSLPTHLRGDYHMQGQPQPTTAPYANTMRPTSHPAGFGPPSIMEPSANPEHRQGGSVTGSPHMSAAGWASPAQSMPSPSQSNGYVYPDPDPYGSAAAMGQMYYPNSNMRRPQSTEPDGYDIKPRMNEMWTAAQ</sequence>
<dbReference type="GO" id="GO:0000981">
    <property type="term" value="F:DNA-binding transcription factor activity, RNA polymerase II-specific"/>
    <property type="evidence" value="ECO:0007669"/>
    <property type="project" value="UniProtKB-ARBA"/>
</dbReference>
<dbReference type="InterPro" id="IPR036236">
    <property type="entry name" value="Znf_C2H2_sf"/>
</dbReference>
<protein>
    <submittedName>
        <fullName evidence="10">C2H2 and C2HC zinc finger</fullName>
    </submittedName>
</protein>
<dbReference type="PROSITE" id="PS50157">
    <property type="entry name" value="ZINC_FINGER_C2H2_2"/>
    <property type="match status" value="4"/>
</dbReference>
<feature type="compositionally biased region" description="Polar residues" evidence="8">
    <location>
        <begin position="325"/>
        <end position="340"/>
    </location>
</feature>
<dbReference type="PANTHER" id="PTHR14003:SF20">
    <property type="entry name" value="FINGER DOMAIN PROTEIN, PUTATIVE (AFU_ORTHOLOGUE AFUA_4G10380)-RELATED"/>
    <property type="match status" value="1"/>
</dbReference>
<evidence type="ECO:0000256" key="6">
    <source>
        <dbReference type="ARBA" id="ARBA00023242"/>
    </source>
</evidence>
<dbReference type="PANTHER" id="PTHR14003">
    <property type="entry name" value="TRANSCRIPTIONAL REPRESSOR PROTEIN YY"/>
    <property type="match status" value="1"/>
</dbReference>
<dbReference type="RefSeq" id="XP_031872303.1">
    <property type="nucleotide sequence ID" value="XM_032012610.1"/>
</dbReference>
<dbReference type="PROSITE" id="PS00028">
    <property type="entry name" value="ZINC_FINGER_C2H2_1"/>
    <property type="match status" value="4"/>
</dbReference>
<dbReference type="Pfam" id="PF00096">
    <property type="entry name" value="zf-C2H2"/>
    <property type="match status" value="4"/>
</dbReference>
<comment type="subcellular location">
    <subcellularLocation>
        <location evidence="1">Nucleus</location>
    </subcellularLocation>
</comment>
<feature type="domain" description="C2H2-type" evidence="9">
    <location>
        <begin position="183"/>
        <end position="210"/>
    </location>
</feature>
<keyword evidence="6" id="KW-0539">Nucleus</keyword>
<name>A0A370TVT9_9HELO</name>
<dbReference type="OrthoDB" id="3437960at2759"/>
<dbReference type="FunFam" id="3.30.160.60:FF:000690">
    <property type="entry name" value="Zinc finger protein 354C"/>
    <property type="match status" value="1"/>
</dbReference>
<dbReference type="GO" id="GO:0005634">
    <property type="term" value="C:nucleus"/>
    <property type="evidence" value="ECO:0007669"/>
    <property type="project" value="UniProtKB-SubCell"/>
</dbReference>
<evidence type="ECO:0000256" key="8">
    <source>
        <dbReference type="SAM" id="MobiDB-lite"/>
    </source>
</evidence>
<dbReference type="Gene3D" id="3.30.160.60">
    <property type="entry name" value="Classic Zinc Finger"/>
    <property type="match status" value="4"/>
</dbReference>
<dbReference type="GO" id="GO:0008270">
    <property type="term" value="F:zinc ion binding"/>
    <property type="evidence" value="ECO:0007669"/>
    <property type="project" value="UniProtKB-KW"/>
</dbReference>
<feature type="compositionally biased region" description="Polar residues" evidence="8">
    <location>
        <begin position="38"/>
        <end position="49"/>
    </location>
</feature>
<proteinExistence type="predicted"/>
<feature type="domain" description="C2H2-type" evidence="9">
    <location>
        <begin position="125"/>
        <end position="152"/>
    </location>
</feature>
<feature type="compositionally biased region" description="Low complexity" evidence="8">
    <location>
        <begin position="243"/>
        <end position="252"/>
    </location>
</feature>
<evidence type="ECO:0000313" key="11">
    <source>
        <dbReference type="Proteomes" id="UP000254866"/>
    </source>
</evidence>
<feature type="compositionally biased region" description="Polar residues" evidence="8">
    <location>
        <begin position="267"/>
        <end position="279"/>
    </location>
</feature>
<feature type="domain" description="C2H2-type" evidence="9">
    <location>
        <begin position="153"/>
        <end position="182"/>
    </location>
</feature>
<dbReference type="FunFam" id="3.30.160.60:FF:000139">
    <property type="entry name" value="zinc finger protein 1 homolog"/>
    <property type="match status" value="1"/>
</dbReference>
<dbReference type="Proteomes" id="UP000254866">
    <property type="component" value="Unassembled WGS sequence"/>
</dbReference>
<dbReference type="GO" id="GO:0005667">
    <property type="term" value="C:transcription regulator complex"/>
    <property type="evidence" value="ECO:0007669"/>
    <property type="project" value="TreeGrafter"/>
</dbReference>
<keyword evidence="2" id="KW-0479">Metal-binding</keyword>
<evidence type="ECO:0000256" key="7">
    <source>
        <dbReference type="PROSITE-ProRule" id="PRU00042"/>
    </source>
</evidence>
<feature type="region of interest" description="Disordered" evidence="8">
    <location>
        <begin position="243"/>
        <end position="443"/>
    </location>
</feature>
<feature type="compositionally biased region" description="Polar residues" evidence="8">
    <location>
        <begin position="413"/>
        <end position="425"/>
    </location>
</feature>
<comment type="caution">
    <text evidence="10">The sequence shown here is derived from an EMBL/GenBank/DDBJ whole genome shotgun (WGS) entry which is preliminary data.</text>
</comment>
<dbReference type="AlphaFoldDB" id="A0A370TVT9"/>
<feature type="region of interest" description="Disordered" evidence="8">
    <location>
        <begin position="38"/>
        <end position="66"/>
    </location>
</feature>
<dbReference type="FunFam" id="3.30.160.60:FF:000125">
    <property type="entry name" value="Putative zinc finger protein 143"/>
    <property type="match status" value="1"/>
</dbReference>
<evidence type="ECO:0000256" key="5">
    <source>
        <dbReference type="ARBA" id="ARBA00022833"/>
    </source>
</evidence>
<feature type="compositionally biased region" description="Basic and acidic residues" evidence="8">
    <location>
        <begin position="50"/>
        <end position="59"/>
    </location>
</feature>
<dbReference type="InterPro" id="IPR013087">
    <property type="entry name" value="Znf_C2H2_type"/>
</dbReference>
<dbReference type="STRING" id="2656787.A0A370TVT9"/>
<keyword evidence="5" id="KW-0862">Zinc</keyword>
<feature type="compositionally biased region" description="Low complexity" evidence="8">
    <location>
        <begin position="379"/>
        <end position="391"/>
    </location>
</feature>
<keyword evidence="3" id="KW-0677">Repeat</keyword>
<evidence type="ECO:0000256" key="1">
    <source>
        <dbReference type="ARBA" id="ARBA00004123"/>
    </source>
</evidence>
<dbReference type="GO" id="GO:0000785">
    <property type="term" value="C:chromatin"/>
    <property type="evidence" value="ECO:0007669"/>
    <property type="project" value="TreeGrafter"/>
</dbReference>
<dbReference type="GeneID" id="43596836"/>
<gene>
    <name evidence="10" type="ORF">BP5553_03987</name>
</gene>
<dbReference type="EMBL" id="NPIC01000002">
    <property type="protein sequence ID" value="RDL39647.1"/>
    <property type="molecule type" value="Genomic_DNA"/>
</dbReference>
<evidence type="ECO:0000256" key="2">
    <source>
        <dbReference type="ARBA" id="ARBA00022723"/>
    </source>
</evidence>
<organism evidence="10 11">
    <name type="scientific">Venustampulla echinocandica</name>
    <dbReference type="NCBI Taxonomy" id="2656787"/>
    <lineage>
        <taxon>Eukaryota</taxon>
        <taxon>Fungi</taxon>
        <taxon>Dikarya</taxon>
        <taxon>Ascomycota</taxon>
        <taxon>Pezizomycotina</taxon>
        <taxon>Leotiomycetes</taxon>
        <taxon>Helotiales</taxon>
        <taxon>Pleuroascaceae</taxon>
        <taxon>Venustampulla</taxon>
    </lineage>
</organism>
<accession>A0A370TVT9</accession>
<evidence type="ECO:0000313" key="10">
    <source>
        <dbReference type="EMBL" id="RDL39647.1"/>
    </source>
</evidence>
<evidence type="ECO:0000259" key="9">
    <source>
        <dbReference type="PROSITE" id="PS50157"/>
    </source>
</evidence>
<feature type="domain" description="C2H2-type" evidence="9">
    <location>
        <begin position="211"/>
        <end position="240"/>
    </location>
</feature>
<evidence type="ECO:0000256" key="4">
    <source>
        <dbReference type="ARBA" id="ARBA00022771"/>
    </source>
</evidence>
<dbReference type="SMART" id="SM00355">
    <property type="entry name" value="ZnF_C2H2"/>
    <property type="match status" value="4"/>
</dbReference>
<dbReference type="SUPFAM" id="SSF57667">
    <property type="entry name" value="beta-beta-alpha zinc fingers"/>
    <property type="match status" value="2"/>
</dbReference>
<keyword evidence="11" id="KW-1185">Reference proteome</keyword>